<proteinExistence type="predicted"/>
<keyword evidence="4" id="KW-1185">Reference proteome</keyword>
<dbReference type="Pfam" id="PF13439">
    <property type="entry name" value="Glyco_transf_4"/>
    <property type="match status" value="1"/>
</dbReference>
<feature type="domain" description="Glycosyl transferase family 1" evidence="1">
    <location>
        <begin position="192"/>
        <end position="350"/>
    </location>
</feature>
<dbReference type="PANTHER" id="PTHR12526">
    <property type="entry name" value="GLYCOSYLTRANSFERASE"/>
    <property type="match status" value="1"/>
</dbReference>
<dbReference type="InterPro" id="IPR001296">
    <property type="entry name" value="Glyco_trans_1"/>
</dbReference>
<sequence length="380" mass="43410">MNENSGNRLKVLHIISGGDTGGAKTSVITLLRCLKDMIDIKLVCFIESDFTKEAKEQGIDLTIMKQKNRFDMTVVNKLTDYIHKEGFDLINCHGARANFIASKLKNKTEIKRVTTIHSDYEHDFDNNIYKKIIFTMLNKKSLKTFDGFITMAKDFKKDMMRRGFDNIYVAYNGIAKHQSHTETTKEDFCRRQNIPYKENSFVVGSATRLHPVKGIDVLLKACTIIKTYSEDIVFWIAGYGDEKYLREYEEYIRKNELEATVHLIGFVKEIDAFYQVIDINTITSHSEAVCYALLEGARFAKPSIGSRVGGIPELIEDGVTGLLFPDNDSEKLAASIIKIYEDQALAQRLGTHLHDKVMAEFTDEAMAKRYVEIYQEMLRG</sequence>
<accession>A0A3P7PVV2</accession>
<dbReference type="SUPFAM" id="SSF53756">
    <property type="entry name" value="UDP-Glycosyltransferase/glycogen phosphorylase"/>
    <property type="match status" value="1"/>
</dbReference>
<dbReference type="OrthoDB" id="3199616at2"/>
<evidence type="ECO:0000259" key="2">
    <source>
        <dbReference type="Pfam" id="PF13439"/>
    </source>
</evidence>
<dbReference type="CDD" id="cd03801">
    <property type="entry name" value="GT4_PimA-like"/>
    <property type="match status" value="1"/>
</dbReference>
<organism evidence="3 4">
    <name type="scientific">Petrocella atlantisensis</name>
    <dbReference type="NCBI Taxonomy" id="2173034"/>
    <lineage>
        <taxon>Bacteria</taxon>
        <taxon>Bacillati</taxon>
        <taxon>Bacillota</taxon>
        <taxon>Clostridia</taxon>
        <taxon>Lachnospirales</taxon>
        <taxon>Vallitaleaceae</taxon>
        <taxon>Petrocella</taxon>
    </lineage>
</organism>
<dbReference type="AlphaFoldDB" id="A0A3P7PVV2"/>
<gene>
    <name evidence="3" type="ORF">PATL70BA_1476</name>
</gene>
<dbReference type="Gene3D" id="3.40.50.2000">
    <property type="entry name" value="Glycogen Phosphorylase B"/>
    <property type="match status" value="2"/>
</dbReference>
<dbReference type="Proteomes" id="UP000279029">
    <property type="component" value="Chromosome"/>
</dbReference>
<name>A0A3P7PVV2_9FIRM</name>
<protein>
    <submittedName>
        <fullName evidence="3">Glycosyltransferase family 1 protein</fullName>
    </submittedName>
</protein>
<dbReference type="RefSeq" id="WP_125136681.1">
    <property type="nucleotide sequence ID" value="NZ_LR130778.1"/>
</dbReference>
<dbReference type="InterPro" id="IPR028098">
    <property type="entry name" value="Glyco_trans_4-like_N"/>
</dbReference>
<evidence type="ECO:0000259" key="1">
    <source>
        <dbReference type="Pfam" id="PF00534"/>
    </source>
</evidence>
<feature type="domain" description="Glycosyltransferase subfamily 4-like N-terminal" evidence="2">
    <location>
        <begin position="21"/>
        <end position="174"/>
    </location>
</feature>
<dbReference type="Pfam" id="PF00534">
    <property type="entry name" value="Glycos_transf_1"/>
    <property type="match status" value="1"/>
</dbReference>
<keyword evidence="3" id="KW-0808">Transferase</keyword>
<dbReference type="EMBL" id="LR130778">
    <property type="protein sequence ID" value="VDN47361.1"/>
    <property type="molecule type" value="Genomic_DNA"/>
</dbReference>
<dbReference type="KEGG" id="cbar:PATL70BA_1476"/>
<evidence type="ECO:0000313" key="3">
    <source>
        <dbReference type="EMBL" id="VDN47361.1"/>
    </source>
</evidence>
<dbReference type="GO" id="GO:0016757">
    <property type="term" value="F:glycosyltransferase activity"/>
    <property type="evidence" value="ECO:0007669"/>
    <property type="project" value="InterPro"/>
</dbReference>
<reference evidence="3 4" key="1">
    <citation type="submission" date="2018-09" db="EMBL/GenBank/DDBJ databases">
        <authorList>
            <person name="Postec A."/>
        </authorList>
    </citation>
    <scope>NUCLEOTIDE SEQUENCE [LARGE SCALE GENOMIC DNA]</scope>
    <source>
        <strain evidence="3">70B-A</strain>
    </source>
</reference>
<evidence type="ECO:0000313" key="4">
    <source>
        <dbReference type="Proteomes" id="UP000279029"/>
    </source>
</evidence>